<sequence>MPAVIEEYQDPLPWRFEEEGRSSELRAQSWENDLCQVKLLAMHRPTHDSDREKDGDYPFSWHLRGRKRNWELRMQLQFKVLPKEPLFFALELSRFVEVSGVTRQVQKALVAACQAAGECYHSNGQDPSTLLAGRESEPPTFAMPLYAFDQFEVSRKGTEPDLSGDLESIGMRRSDGAKNYMAALKKALAELTTEHVYTFCFWGVSQFLDCIRWEITGGIVPGMTVDFNRLCGSPPVYFSVYELKDSGSEKRHLKSRKRSYFRVAAWSALQPPAEAPEKPFTNADFSWDGGMDLLDLDPTPAPATGGYAAAAPKTAEASVDLLGLG</sequence>
<keyword evidence="3" id="KW-1185">Reference proteome</keyword>
<gene>
    <name evidence="2" type="ORF">SCF082_LOCUS15415</name>
</gene>
<dbReference type="EMBL" id="CAXAMM010009868">
    <property type="protein sequence ID" value="CAK9021592.1"/>
    <property type="molecule type" value="Genomic_DNA"/>
</dbReference>
<evidence type="ECO:0000313" key="3">
    <source>
        <dbReference type="Proteomes" id="UP001642464"/>
    </source>
</evidence>
<protein>
    <recommendedName>
        <fullName evidence="1">Domain of unknown function at the cortex 1 domain-containing protein</fullName>
    </recommendedName>
</protein>
<accession>A0ABP0K5Z9</accession>
<organism evidence="2 3">
    <name type="scientific">Durusdinium trenchii</name>
    <dbReference type="NCBI Taxonomy" id="1381693"/>
    <lineage>
        <taxon>Eukaryota</taxon>
        <taxon>Sar</taxon>
        <taxon>Alveolata</taxon>
        <taxon>Dinophyceae</taxon>
        <taxon>Suessiales</taxon>
        <taxon>Symbiodiniaceae</taxon>
        <taxon>Durusdinium</taxon>
    </lineage>
</organism>
<comment type="caution">
    <text evidence="2">The sequence shown here is derived from an EMBL/GenBank/DDBJ whole genome shotgun (WGS) entry which is preliminary data.</text>
</comment>
<feature type="domain" description="Domain of unknown function at the cortex 1" evidence="1">
    <location>
        <begin position="29"/>
        <end position="249"/>
    </location>
</feature>
<dbReference type="Pfam" id="PF08588">
    <property type="entry name" value="Duc1"/>
    <property type="match status" value="1"/>
</dbReference>
<dbReference type="Proteomes" id="UP001642464">
    <property type="component" value="Unassembled WGS sequence"/>
</dbReference>
<evidence type="ECO:0000313" key="2">
    <source>
        <dbReference type="EMBL" id="CAK9021592.1"/>
    </source>
</evidence>
<proteinExistence type="predicted"/>
<evidence type="ECO:0000259" key="1">
    <source>
        <dbReference type="Pfam" id="PF08588"/>
    </source>
</evidence>
<reference evidence="2 3" key="1">
    <citation type="submission" date="2024-02" db="EMBL/GenBank/DDBJ databases">
        <authorList>
            <person name="Chen Y."/>
            <person name="Shah S."/>
            <person name="Dougan E. K."/>
            <person name="Thang M."/>
            <person name="Chan C."/>
        </authorList>
    </citation>
    <scope>NUCLEOTIDE SEQUENCE [LARGE SCALE GENOMIC DNA]</scope>
</reference>
<dbReference type="InterPro" id="IPR013897">
    <property type="entry name" value="Duc1"/>
</dbReference>
<name>A0ABP0K5Z9_9DINO</name>